<dbReference type="GO" id="GO:0019441">
    <property type="term" value="P:L-tryptophan catabolic process to kynurenine"/>
    <property type="evidence" value="ECO:0007669"/>
    <property type="project" value="InterPro"/>
</dbReference>
<dbReference type="EMBL" id="LT907975">
    <property type="protein sequence ID" value="SOB59107.1"/>
    <property type="molecule type" value="Genomic_DNA"/>
</dbReference>
<dbReference type="SUPFAM" id="SSF102198">
    <property type="entry name" value="Putative cyclase"/>
    <property type="match status" value="1"/>
</dbReference>
<dbReference type="InterPro" id="IPR007325">
    <property type="entry name" value="KFase/CYL"/>
</dbReference>
<name>A0A2C8FB45_9BACT</name>
<dbReference type="InterPro" id="IPR037175">
    <property type="entry name" value="KFase_sf"/>
</dbReference>
<evidence type="ECO:0000313" key="1">
    <source>
        <dbReference type="EMBL" id="SOB59107.1"/>
    </source>
</evidence>
<protein>
    <submittedName>
        <fullName evidence="1">Cyclase family protein</fullName>
    </submittedName>
</protein>
<dbReference type="PANTHER" id="PTHR31118">
    <property type="entry name" value="CYCLASE-LIKE PROTEIN 2"/>
    <property type="match status" value="1"/>
</dbReference>
<proteinExistence type="predicted"/>
<dbReference type="Gene3D" id="3.50.30.50">
    <property type="entry name" value="Putative cyclase"/>
    <property type="match status" value="1"/>
</dbReference>
<organism evidence="1 2">
    <name type="scientific">Pseudodesulfovibrio profundus</name>
    <dbReference type="NCBI Taxonomy" id="57320"/>
    <lineage>
        <taxon>Bacteria</taxon>
        <taxon>Pseudomonadati</taxon>
        <taxon>Thermodesulfobacteriota</taxon>
        <taxon>Desulfovibrionia</taxon>
        <taxon>Desulfovibrionales</taxon>
        <taxon>Desulfovibrionaceae</taxon>
    </lineage>
</organism>
<dbReference type="GO" id="GO:0004061">
    <property type="term" value="F:arylformamidase activity"/>
    <property type="evidence" value="ECO:0007669"/>
    <property type="project" value="InterPro"/>
</dbReference>
<accession>A0A2C8FB45</accession>
<dbReference type="OrthoDB" id="7067800at2"/>
<sequence length="211" mass="23272">MHVVDLTHAMHTGMPVFPGDDPVNIRRTHFVNKDGFAHTHVTSGTHVGTHVDVAAHLFADAPGLDWLGPDNFTGWGAVVDCTGIDTPYIDQQHLASLAQVEELDFALIRTDWDRHWKTDRYFDDFPFLSETACRFLGGLGLKGIGLDTPSPDPVASKELRAHQSLLNLGLVIVENLCNLKELPTESFIFSCLPLRIRDGEGCPVRAVGMTF</sequence>
<dbReference type="AlphaFoldDB" id="A0A2C8FB45"/>
<dbReference type="KEGG" id="pprf:DPRO_2202"/>
<evidence type="ECO:0000313" key="2">
    <source>
        <dbReference type="Proteomes" id="UP000219215"/>
    </source>
</evidence>
<gene>
    <name evidence="1" type="ORF">DPRO_2202</name>
</gene>
<dbReference type="PANTHER" id="PTHR31118:SF12">
    <property type="entry name" value="CYCLASE-LIKE PROTEIN 2"/>
    <property type="match status" value="1"/>
</dbReference>
<dbReference type="RefSeq" id="WP_097012023.1">
    <property type="nucleotide sequence ID" value="NZ_LT907975.1"/>
</dbReference>
<reference evidence="2" key="1">
    <citation type="submission" date="2017-09" db="EMBL/GenBank/DDBJ databases">
        <authorList>
            <person name="Regsiter A."/>
            <person name="William W."/>
        </authorList>
    </citation>
    <scope>NUCLEOTIDE SEQUENCE [LARGE SCALE GENOMIC DNA]</scope>
    <source>
        <strain evidence="2">500-1</strain>
    </source>
</reference>
<dbReference type="Proteomes" id="UP000219215">
    <property type="component" value="Chromosome DPRO"/>
</dbReference>
<keyword evidence="2" id="KW-1185">Reference proteome</keyword>
<dbReference type="Pfam" id="PF04199">
    <property type="entry name" value="Cyclase"/>
    <property type="match status" value="1"/>
</dbReference>